<keyword evidence="1" id="KW-1133">Transmembrane helix</keyword>
<name>A0A367J6I1_RHIST</name>
<dbReference type="Proteomes" id="UP000253551">
    <property type="component" value="Unassembled WGS sequence"/>
</dbReference>
<gene>
    <name evidence="2" type="ORF">CU098_007573</name>
</gene>
<evidence type="ECO:0000313" key="3">
    <source>
        <dbReference type="Proteomes" id="UP000253551"/>
    </source>
</evidence>
<dbReference type="OrthoDB" id="2232221at2759"/>
<comment type="caution">
    <text evidence="2">The sequence shown here is derived from an EMBL/GenBank/DDBJ whole genome shotgun (WGS) entry which is preliminary data.</text>
</comment>
<proteinExistence type="predicted"/>
<sequence length="284" mass="32462">MSIIAVHPLYIQENGIYSEPDTIKSFQEDKINNLLIETASQQLRQNSLLKEYEDLTSEIVVMQSKLEVLRMDMTAAVKAMYSKGDLSEPLLIHFEKKLENHQSDLTSLTWQYLSPSPTSTVSSFTQSTFNEFPSNQSTQPSESIQEDCLPYTVSNEHTLADISIAQSESQNEYIPPSHSTPPPSETILTTESLQSERNALDDSLSFLDTLSVNTDDGGFRQELLYLIDQYDHSKKEAPKRKRGLIKRSIVFLFMTIWHWIKFAIIMTLAIIISLRQCKKHSSRY</sequence>
<dbReference type="EMBL" id="PJQM01004147">
    <property type="protein sequence ID" value="RCH85533.1"/>
    <property type="molecule type" value="Genomic_DNA"/>
</dbReference>
<evidence type="ECO:0000313" key="2">
    <source>
        <dbReference type="EMBL" id="RCH85533.1"/>
    </source>
</evidence>
<organism evidence="2 3">
    <name type="scientific">Rhizopus stolonifer</name>
    <name type="common">Rhizopus nigricans</name>
    <dbReference type="NCBI Taxonomy" id="4846"/>
    <lineage>
        <taxon>Eukaryota</taxon>
        <taxon>Fungi</taxon>
        <taxon>Fungi incertae sedis</taxon>
        <taxon>Mucoromycota</taxon>
        <taxon>Mucoromycotina</taxon>
        <taxon>Mucoromycetes</taxon>
        <taxon>Mucorales</taxon>
        <taxon>Mucorineae</taxon>
        <taxon>Rhizopodaceae</taxon>
        <taxon>Rhizopus</taxon>
    </lineage>
</organism>
<feature type="transmembrane region" description="Helical" evidence="1">
    <location>
        <begin position="249"/>
        <end position="274"/>
    </location>
</feature>
<accession>A0A367J6I1</accession>
<keyword evidence="1" id="KW-0472">Membrane</keyword>
<keyword evidence="3" id="KW-1185">Reference proteome</keyword>
<protein>
    <submittedName>
        <fullName evidence="2">Uncharacterized protein</fullName>
    </submittedName>
</protein>
<reference evidence="2 3" key="1">
    <citation type="journal article" date="2018" name="G3 (Bethesda)">
        <title>Phylogenetic and Phylogenomic Definition of Rhizopus Species.</title>
        <authorList>
            <person name="Gryganskyi A.P."/>
            <person name="Golan J."/>
            <person name="Dolatabadi S."/>
            <person name="Mondo S."/>
            <person name="Robb S."/>
            <person name="Idnurm A."/>
            <person name="Muszewska A."/>
            <person name="Steczkiewicz K."/>
            <person name="Masonjones S."/>
            <person name="Liao H.L."/>
            <person name="Gajdeczka M.T."/>
            <person name="Anike F."/>
            <person name="Vuek A."/>
            <person name="Anishchenko I.M."/>
            <person name="Voigt K."/>
            <person name="de Hoog G.S."/>
            <person name="Smith M.E."/>
            <person name="Heitman J."/>
            <person name="Vilgalys R."/>
            <person name="Stajich J.E."/>
        </authorList>
    </citation>
    <scope>NUCLEOTIDE SEQUENCE [LARGE SCALE GENOMIC DNA]</scope>
    <source>
        <strain evidence="2 3">LSU 92-RS-03</strain>
    </source>
</reference>
<keyword evidence="1" id="KW-0812">Transmembrane</keyword>
<evidence type="ECO:0000256" key="1">
    <source>
        <dbReference type="SAM" id="Phobius"/>
    </source>
</evidence>
<dbReference type="AlphaFoldDB" id="A0A367J6I1"/>